<dbReference type="Proteomes" id="UP000580250">
    <property type="component" value="Unassembled WGS sequence"/>
</dbReference>
<dbReference type="AlphaFoldDB" id="A0A6V7W5L4"/>
<protein>
    <submittedName>
        <fullName evidence="1">Uncharacterized protein</fullName>
    </submittedName>
</protein>
<dbReference type="OrthoDB" id="5876545at2759"/>
<evidence type="ECO:0000313" key="1">
    <source>
        <dbReference type="EMBL" id="CAD2181601.1"/>
    </source>
</evidence>
<accession>A0A6V7W5L4</accession>
<proteinExistence type="predicted"/>
<gene>
    <name evidence="1" type="ORF">MENT_LOCUS33754</name>
</gene>
<comment type="caution">
    <text evidence="1">The sequence shown here is derived from an EMBL/GenBank/DDBJ whole genome shotgun (WGS) entry which is preliminary data.</text>
</comment>
<reference evidence="1 2" key="1">
    <citation type="submission" date="2020-08" db="EMBL/GenBank/DDBJ databases">
        <authorList>
            <person name="Koutsovoulos G."/>
            <person name="Danchin GJ E."/>
        </authorList>
    </citation>
    <scope>NUCLEOTIDE SEQUENCE [LARGE SCALE GENOMIC DNA]</scope>
</reference>
<dbReference type="EMBL" id="CAJEWN010000404">
    <property type="protein sequence ID" value="CAD2181601.1"/>
    <property type="molecule type" value="Genomic_DNA"/>
</dbReference>
<sequence length="127" mass="14843">MDERAELKIRSFPLSYATHQLLNFDSMKNLVIDQFNVDGIMDEALADDIFNRTGVNGNSICVQFPQIGRTRRSQLYTHLTTKQYRPYYEKGRIMPGMETLPFGFREIPYDLGHPQQRQHEQPHNAEP</sequence>
<evidence type="ECO:0000313" key="2">
    <source>
        <dbReference type="Proteomes" id="UP000580250"/>
    </source>
</evidence>
<organism evidence="1 2">
    <name type="scientific">Meloidogyne enterolobii</name>
    <name type="common">Root-knot nematode worm</name>
    <name type="synonym">Meloidogyne mayaguensis</name>
    <dbReference type="NCBI Taxonomy" id="390850"/>
    <lineage>
        <taxon>Eukaryota</taxon>
        <taxon>Metazoa</taxon>
        <taxon>Ecdysozoa</taxon>
        <taxon>Nematoda</taxon>
        <taxon>Chromadorea</taxon>
        <taxon>Rhabditida</taxon>
        <taxon>Tylenchina</taxon>
        <taxon>Tylenchomorpha</taxon>
        <taxon>Tylenchoidea</taxon>
        <taxon>Meloidogynidae</taxon>
        <taxon>Meloidogyninae</taxon>
        <taxon>Meloidogyne</taxon>
    </lineage>
</organism>
<name>A0A6V7W5L4_MELEN</name>